<dbReference type="PANTHER" id="PTHR43477">
    <property type="entry name" value="DIHYDROANTICAPSIN 7-DEHYDROGENASE"/>
    <property type="match status" value="1"/>
</dbReference>
<evidence type="ECO:0000256" key="2">
    <source>
        <dbReference type="ARBA" id="ARBA00023002"/>
    </source>
</evidence>
<proteinExistence type="inferred from homology"/>
<dbReference type="SUPFAM" id="SSF51735">
    <property type="entry name" value="NAD(P)-binding Rossmann-fold domains"/>
    <property type="match status" value="1"/>
</dbReference>
<accession>A0A5E7CRC4</accession>
<dbReference type="Gene3D" id="3.40.50.720">
    <property type="entry name" value="NAD(P)-binding Rossmann-like Domain"/>
    <property type="match status" value="1"/>
</dbReference>
<evidence type="ECO:0000256" key="3">
    <source>
        <dbReference type="SAM" id="Phobius"/>
    </source>
</evidence>
<dbReference type="Pfam" id="PF13561">
    <property type="entry name" value="adh_short_C2"/>
    <property type="match status" value="1"/>
</dbReference>
<sequence>MSPVLGISDAQEQMMKTEFQDRLAVITGASSGIGLALCTALLARGAKVLAMSRTLGELSALQQIHGDRLHWHAGDVTCQEDLRGLAGRAAALGPVDYLVPNAGIAEMADSLDMAAFQRQWAVNGAGALNTLAALRCELANPASVVFVGSFLTGSSFPGLAAWIASKAALVAQARTLAVEFASLDVRINLVSPGPTATAMWDNLGLSEQQLDVLADNLTKRLLPGHFLDAAAVANVIVFQLSQGARGVYGQDWKVDNGYTLG</sequence>
<dbReference type="PRINTS" id="PR00081">
    <property type="entry name" value="GDHRDH"/>
</dbReference>
<keyword evidence="3" id="KW-1133">Transmembrane helix</keyword>
<dbReference type="EMBL" id="CABVHY010000014">
    <property type="protein sequence ID" value="VVO07649.1"/>
    <property type="molecule type" value="Genomic_DNA"/>
</dbReference>
<dbReference type="GO" id="GO:0050574">
    <property type="term" value="F:2-(R)-hydroxypropyl-CoM dehydrogenase activity"/>
    <property type="evidence" value="ECO:0007669"/>
    <property type="project" value="UniProtKB-EC"/>
</dbReference>
<keyword evidence="3" id="KW-0472">Membrane</keyword>
<reference evidence="4 5" key="1">
    <citation type="submission" date="2019-09" db="EMBL/GenBank/DDBJ databases">
        <authorList>
            <person name="Chandra G."/>
            <person name="Truman W A."/>
        </authorList>
    </citation>
    <scope>NUCLEOTIDE SEQUENCE [LARGE SCALE GENOMIC DNA]</scope>
    <source>
        <strain evidence="4">PS723</strain>
    </source>
</reference>
<name>A0A5E7CRC4_PSEFL</name>
<dbReference type="InterPro" id="IPR036291">
    <property type="entry name" value="NAD(P)-bd_dom_sf"/>
</dbReference>
<protein>
    <submittedName>
        <fullName evidence="4">2-(R)-hydroxypropyl-CoM dehydrogenase</fullName>
        <ecNumber evidence="4">1.1.1.268</ecNumber>
    </submittedName>
</protein>
<dbReference type="Proteomes" id="UP000379480">
    <property type="component" value="Unassembled WGS sequence"/>
</dbReference>
<organism evidence="4 5">
    <name type="scientific">Pseudomonas fluorescens</name>
    <dbReference type="NCBI Taxonomy" id="294"/>
    <lineage>
        <taxon>Bacteria</taxon>
        <taxon>Pseudomonadati</taxon>
        <taxon>Pseudomonadota</taxon>
        <taxon>Gammaproteobacteria</taxon>
        <taxon>Pseudomonadales</taxon>
        <taxon>Pseudomonadaceae</taxon>
        <taxon>Pseudomonas</taxon>
    </lineage>
</organism>
<dbReference type="CDD" id="cd05233">
    <property type="entry name" value="SDR_c"/>
    <property type="match status" value="1"/>
</dbReference>
<evidence type="ECO:0000313" key="5">
    <source>
        <dbReference type="Proteomes" id="UP000379480"/>
    </source>
</evidence>
<evidence type="ECO:0000256" key="1">
    <source>
        <dbReference type="ARBA" id="ARBA00006484"/>
    </source>
</evidence>
<dbReference type="PANTHER" id="PTHR43477:SF1">
    <property type="entry name" value="DIHYDROANTICAPSIN 7-DEHYDROGENASE"/>
    <property type="match status" value="1"/>
</dbReference>
<gene>
    <name evidence="4" type="primary">xecD_2</name>
    <name evidence="4" type="ORF">PS723_03158</name>
</gene>
<feature type="transmembrane region" description="Helical" evidence="3">
    <location>
        <begin position="23"/>
        <end position="43"/>
    </location>
</feature>
<comment type="similarity">
    <text evidence="1">Belongs to the short-chain dehydrogenases/reductases (SDR) family.</text>
</comment>
<dbReference type="InterPro" id="IPR051122">
    <property type="entry name" value="SDR_DHRS6-like"/>
</dbReference>
<keyword evidence="2 4" id="KW-0560">Oxidoreductase</keyword>
<evidence type="ECO:0000313" key="4">
    <source>
        <dbReference type="EMBL" id="VVO07649.1"/>
    </source>
</evidence>
<dbReference type="InterPro" id="IPR002347">
    <property type="entry name" value="SDR_fam"/>
</dbReference>
<keyword evidence="3" id="KW-0812">Transmembrane</keyword>
<dbReference type="AlphaFoldDB" id="A0A5E7CRC4"/>
<dbReference type="EC" id="1.1.1.268" evidence="4"/>